<feature type="compositionally biased region" description="Polar residues" evidence="1">
    <location>
        <begin position="20"/>
        <end position="29"/>
    </location>
</feature>
<dbReference type="EMBL" id="CAAE01009134">
    <property type="protein sequence ID" value="CAF91755.1"/>
    <property type="molecule type" value="Genomic_DNA"/>
</dbReference>
<sequence length="64" mass="6541">TAPSSSSSSSTTSSSCLMHGSQSVQSPSPTLLQDPALLHQLLPALKATLQMNNGSMDVAKLNEG</sequence>
<dbReference type="KEGG" id="tng:GSTEN00006661G001"/>
<feature type="compositionally biased region" description="Low complexity" evidence="1">
    <location>
        <begin position="1"/>
        <end position="15"/>
    </location>
</feature>
<organism evidence="2">
    <name type="scientific">Tetraodon nigroviridis</name>
    <name type="common">Spotted green pufferfish</name>
    <name type="synonym">Chelonodon nigroviridis</name>
    <dbReference type="NCBI Taxonomy" id="99883"/>
    <lineage>
        <taxon>Eukaryota</taxon>
        <taxon>Metazoa</taxon>
        <taxon>Chordata</taxon>
        <taxon>Craniata</taxon>
        <taxon>Vertebrata</taxon>
        <taxon>Euteleostomi</taxon>
        <taxon>Actinopterygii</taxon>
        <taxon>Neopterygii</taxon>
        <taxon>Teleostei</taxon>
        <taxon>Neoteleostei</taxon>
        <taxon>Acanthomorphata</taxon>
        <taxon>Eupercaria</taxon>
        <taxon>Tetraodontiformes</taxon>
        <taxon>Tetradontoidea</taxon>
        <taxon>Tetraodontidae</taxon>
        <taxon>Tetraodon</taxon>
    </lineage>
</organism>
<dbReference type="AlphaFoldDB" id="Q4T5S7"/>
<gene>
    <name evidence="2" type="ORF">GSTENG00006661001</name>
</gene>
<evidence type="ECO:0000256" key="1">
    <source>
        <dbReference type="SAM" id="MobiDB-lite"/>
    </source>
</evidence>
<feature type="non-terminal residue" evidence="2">
    <location>
        <position position="1"/>
    </location>
</feature>
<proteinExistence type="predicted"/>
<reference evidence="2" key="2">
    <citation type="submission" date="2004-02" db="EMBL/GenBank/DDBJ databases">
        <authorList>
            <consortium name="Genoscope"/>
            <consortium name="Whitehead Institute Centre for Genome Research"/>
        </authorList>
    </citation>
    <scope>NUCLEOTIDE SEQUENCE</scope>
</reference>
<reference evidence="2" key="1">
    <citation type="journal article" date="2004" name="Nature">
        <title>Genome duplication in the teleost fish Tetraodon nigroviridis reveals the early vertebrate proto-karyotype.</title>
        <authorList>
            <person name="Jaillon O."/>
            <person name="Aury J.-M."/>
            <person name="Brunet F."/>
            <person name="Petit J.-L."/>
            <person name="Stange-Thomann N."/>
            <person name="Mauceli E."/>
            <person name="Bouneau L."/>
            <person name="Fischer C."/>
            <person name="Ozouf-Costaz C."/>
            <person name="Bernot A."/>
            <person name="Nicaud S."/>
            <person name="Jaffe D."/>
            <person name="Fisher S."/>
            <person name="Lutfalla G."/>
            <person name="Dossat C."/>
            <person name="Segurens B."/>
            <person name="Dasilva C."/>
            <person name="Salanoubat M."/>
            <person name="Levy M."/>
            <person name="Boudet N."/>
            <person name="Castellano S."/>
            <person name="Anthouard V."/>
            <person name="Jubin C."/>
            <person name="Castelli V."/>
            <person name="Katinka M."/>
            <person name="Vacherie B."/>
            <person name="Biemont C."/>
            <person name="Skalli Z."/>
            <person name="Cattolico L."/>
            <person name="Poulain J."/>
            <person name="De Berardinis V."/>
            <person name="Cruaud C."/>
            <person name="Duprat S."/>
            <person name="Brottier P."/>
            <person name="Coutanceau J.-P."/>
            <person name="Gouzy J."/>
            <person name="Parra G."/>
            <person name="Lardier G."/>
            <person name="Chapple C."/>
            <person name="McKernan K.J."/>
            <person name="McEwan P."/>
            <person name="Bosak S."/>
            <person name="Kellis M."/>
            <person name="Volff J.-N."/>
            <person name="Guigo R."/>
            <person name="Zody M.C."/>
            <person name="Mesirov J."/>
            <person name="Lindblad-Toh K."/>
            <person name="Birren B."/>
            <person name="Nusbaum C."/>
            <person name="Kahn D."/>
            <person name="Robinson-Rechavi M."/>
            <person name="Laudet V."/>
            <person name="Schachter V."/>
            <person name="Quetier F."/>
            <person name="Saurin W."/>
            <person name="Scarpelli C."/>
            <person name="Wincker P."/>
            <person name="Lander E.S."/>
            <person name="Weissenbach J."/>
            <person name="Roest Crollius H."/>
        </authorList>
    </citation>
    <scope>NUCLEOTIDE SEQUENCE [LARGE SCALE GENOMIC DNA]</scope>
</reference>
<protein>
    <submittedName>
        <fullName evidence="2">(spotted green pufferfish) hypothetical protein</fullName>
    </submittedName>
</protein>
<name>Q4T5S7_TETNG</name>
<feature type="non-terminal residue" evidence="2">
    <location>
        <position position="64"/>
    </location>
</feature>
<evidence type="ECO:0000313" key="2">
    <source>
        <dbReference type="EMBL" id="CAF91755.1"/>
    </source>
</evidence>
<comment type="caution">
    <text evidence="2">The sequence shown here is derived from an EMBL/GenBank/DDBJ whole genome shotgun (WGS) entry which is preliminary data.</text>
</comment>
<feature type="region of interest" description="Disordered" evidence="1">
    <location>
        <begin position="1"/>
        <end position="31"/>
    </location>
</feature>
<accession>Q4T5S7</accession>